<dbReference type="PROSITE" id="PS51832">
    <property type="entry name" value="HD_GYP"/>
    <property type="match status" value="1"/>
</dbReference>
<dbReference type="Pfam" id="PF13487">
    <property type="entry name" value="HD_5"/>
    <property type="match status" value="1"/>
</dbReference>
<dbReference type="EMBL" id="CP119312">
    <property type="protein sequence ID" value="WEK02733.1"/>
    <property type="molecule type" value="Genomic_DNA"/>
</dbReference>
<dbReference type="InterPro" id="IPR037522">
    <property type="entry name" value="HD_GYP_dom"/>
</dbReference>
<proteinExistence type="predicted"/>
<dbReference type="SMART" id="SM00471">
    <property type="entry name" value="HDc"/>
    <property type="match status" value="1"/>
</dbReference>
<accession>A0AAJ5VSG7</accession>
<dbReference type="AlphaFoldDB" id="A0AAJ5VSG7"/>
<evidence type="ECO:0000313" key="2">
    <source>
        <dbReference type="EMBL" id="WEK02733.1"/>
    </source>
</evidence>
<organism evidence="2 3">
    <name type="scientific">Candidatus Devosia phytovorans</name>
    <dbReference type="NCBI Taxonomy" id="3121372"/>
    <lineage>
        <taxon>Bacteria</taxon>
        <taxon>Pseudomonadati</taxon>
        <taxon>Pseudomonadota</taxon>
        <taxon>Alphaproteobacteria</taxon>
        <taxon>Hyphomicrobiales</taxon>
        <taxon>Devosiaceae</taxon>
        <taxon>Devosia</taxon>
    </lineage>
</organism>
<evidence type="ECO:0000259" key="1">
    <source>
        <dbReference type="PROSITE" id="PS51832"/>
    </source>
</evidence>
<feature type="domain" description="HD-GYP" evidence="1">
    <location>
        <begin position="161"/>
        <end position="358"/>
    </location>
</feature>
<name>A0AAJ5VSG7_9HYPH</name>
<reference evidence="2" key="1">
    <citation type="submission" date="2023-03" db="EMBL/GenBank/DDBJ databases">
        <title>Andean soil-derived lignocellulolytic bacterial consortium as a source of novel taxa and putative plastic-active enzymes.</title>
        <authorList>
            <person name="Diaz-Garcia L."/>
            <person name="Chuvochina M."/>
            <person name="Feuerriegel G."/>
            <person name="Bunk B."/>
            <person name="Sproer C."/>
            <person name="Streit W.R."/>
            <person name="Rodriguez L.M."/>
            <person name="Overmann J."/>
            <person name="Jimenez D.J."/>
        </authorList>
    </citation>
    <scope>NUCLEOTIDE SEQUENCE</scope>
    <source>
        <strain evidence="2">MAG 4196</strain>
    </source>
</reference>
<dbReference type="Gene3D" id="1.10.3210.10">
    <property type="entry name" value="Hypothetical protein af1432"/>
    <property type="match status" value="1"/>
</dbReference>
<dbReference type="SUPFAM" id="SSF109604">
    <property type="entry name" value="HD-domain/PDEase-like"/>
    <property type="match status" value="1"/>
</dbReference>
<sequence>MLNTYGRGSVILLVYEDNADNNATLARETGAQAITLDEFSGNHLANDPNIVIRVALSNLDTVRKLKAVLANRGKGRRIFLVDLDKRVTSVHAAVLGADVLLAEPASSAEINKAVREQLNLPADSPHSVAVMNSIGAGITALDASFKAIIAGAQLDTEGAQLASEQIADAVTLAGINDWLATVKGYHFGTFQHCMLVTGMASAFGSKTGMSRQDVMRLTLAGLLHDIGKAVVPLRILDKPGALDPDEQAIMQVHPVAGYDYLKQHSTIDAQTLASVRHHHEALDGSGYPDHLAGEQIDDLTRIITICDIYAALIEKRSYKEAKTPRQALTILNAMAADGKVEASLVRALGNIVMGTKVV</sequence>
<dbReference type="PANTHER" id="PTHR43155">
    <property type="entry name" value="CYCLIC DI-GMP PHOSPHODIESTERASE PA4108-RELATED"/>
    <property type="match status" value="1"/>
</dbReference>
<protein>
    <submittedName>
        <fullName evidence="2">HD domain-containing protein</fullName>
    </submittedName>
</protein>
<dbReference type="GO" id="GO:0008081">
    <property type="term" value="F:phosphoric diester hydrolase activity"/>
    <property type="evidence" value="ECO:0007669"/>
    <property type="project" value="UniProtKB-ARBA"/>
</dbReference>
<dbReference type="InterPro" id="IPR003607">
    <property type="entry name" value="HD/PDEase_dom"/>
</dbReference>
<dbReference type="CDD" id="cd00077">
    <property type="entry name" value="HDc"/>
    <property type="match status" value="1"/>
</dbReference>
<dbReference type="Proteomes" id="UP001217476">
    <property type="component" value="Chromosome"/>
</dbReference>
<gene>
    <name evidence="2" type="ORF">P0Y65_10990</name>
</gene>
<evidence type="ECO:0000313" key="3">
    <source>
        <dbReference type="Proteomes" id="UP001217476"/>
    </source>
</evidence>
<dbReference type="PANTHER" id="PTHR43155:SF2">
    <property type="entry name" value="CYCLIC DI-GMP PHOSPHODIESTERASE PA4108"/>
    <property type="match status" value="1"/>
</dbReference>